<keyword evidence="3" id="KW-0804">Transcription</keyword>
<dbReference type="SUPFAM" id="SSF46785">
    <property type="entry name" value="Winged helix' DNA-binding domain"/>
    <property type="match status" value="1"/>
</dbReference>
<dbReference type="InterPro" id="IPR036390">
    <property type="entry name" value="WH_DNA-bd_sf"/>
</dbReference>
<feature type="domain" description="HTH gntR-type" evidence="4">
    <location>
        <begin position="17"/>
        <end position="84"/>
    </location>
</feature>
<organism evidence="5 6">
    <name type="scientific">Pseudomonas putida</name>
    <name type="common">Arthrobacter siderocapsulatus</name>
    <dbReference type="NCBI Taxonomy" id="303"/>
    <lineage>
        <taxon>Bacteria</taxon>
        <taxon>Pseudomonadati</taxon>
        <taxon>Pseudomonadota</taxon>
        <taxon>Gammaproteobacteria</taxon>
        <taxon>Pseudomonadales</taxon>
        <taxon>Pseudomonadaceae</taxon>
        <taxon>Pseudomonas</taxon>
    </lineage>
</organism>
<dbReference type="Pfam" id="PF00392">
    <property type="entry name" value="GntR"/>
    <property type="match status" value="1"/>
</dbReference>
<dbReference type="Pfam" id="PF07729">
    <property type="entry name" value="FCD"/>
    <property type="match status" value="1"/>
</dbReference>
<dbReference type="GO" id="GO:0003700">
    <property type="term" value="F:DNA-binding transcription factor activity"/>
    <property type="evidence" value="ECO:0007669"/>
    <property type="project" value="InterPro"/>
</dbReference>
<dbReference type="Gene3D" id="1.10.10.10">
    <property type="entry name" value="Winged helix-like DNA-binding domain superfamily/Winged helix DNA-binding domain"/>
    <property type="match status" value="1"/>
</dbReference>
<keyword evidence="1" id="KW-0805">Transcription regulation</keyword>
<dbReference type="InterPro" id="IPR036388">
    <property type="entry name" value="WH-like_DNA-bd_sf"/>
</dbReference>
<dbReference type="SMART" id="SM00345">
    <property type="entry name" value="HTH_GNTR"/>
    <property type="match status" value="1"/>
</dbReference>
<dbReference type="PROSITE" id="PS50949">
    <property type="entry name" value="HTH_GNTR"/>
    <property type="match status" value="1"/>
</dbReference>
<comment type="caution">
    <text evidence="5">The sequence shown here is derived from an EMBL/GenBank/DDBJ whole genome shotgun (WGS) entry which is preliminary data.</text>
</comment>
<dbReference type="EMBL" id="JACGDG010000010">
    <property type="protein sequence ID" value="MBA6116633.1"/>
    <property type="molecule type" value="Genomic_DNA"/>
</dbReference>
<dbReference type="InterPro" id="IPR000524">
    <property type="entry name" value="Tscrpt_reg_HTH_GntR"/>
</dbReference>
<proteinExistence type="predicted"/>
<evidence type="ECO:0000256" key="3">
    <source>
        <dbReference type="ARBA" id="ARBA00023163"/>
    </source>
</evidence>
<evidence type="ECO:0000313" key="5">
    <source>
        <dbReference type="EMBL" id="MBA6116633.1"/>
    </source>
</evidence>
<dbReference type="GO" id="GO:0003677">
    <property type="term" value="F:DNA binding"/>
    <property type="evidence" value="ECO:0007669"/>
    <property type="project" value="UniProtKB-KW"/>
</dbReference>
<keyword evidence="2" id="KW-0238">DNA-binding</keyword>
<evidence type="ECO:0000256" key="2">
    <source>
        <dbReference type="ARBA" id="ARBA00023125"/>
    </source>
</evidence>
<sequence length="251" mass="28221">MKRQPLDDSFKVNRNPVTLREIVLDKLRGAIMNFHLLPGDRLVERDLCDRLGVSRTSVREALRHLESEGLVEFADAKGPRVAIITLEDARDIYELRCVLEGLIVQLFTLNAKAKDIRALERALEVNREALEDGELQQVLDSVQGFYDVLLEGSGNQVAAQQLRQLQARISYLRATSVSQENRRGASNREMEKIVEAIKGGDPLVAHQASVDHVRAAAKVALDYLRQKQDDNTAKVRDIVEPLALKEPRIGR</sequence>
<dbReference type="AlphaFoldDB" id="A0A7W2L186"/>
<dbReference type="PANTHER" id="PTHR43537:SF24">
    <property type="entry name" value="GLUCONATE OPERON TRANSCRIPTIONAL REPRESSOR"/>
    <property type="match status" value="1"/>
</dbReference>
<protein>
    <submittedName>
        <fullName evidence="5">GntR family transcriptional regulator</fullName>
    </submittedName>
</protein>
<dbReference type="RefSeq" id="WP_054902748.1">
    <property type="nucleotide sequence ID" value="NZ_CP060529.1"/>
</dbReference>
<dbReference type="SUPFAM" id="SSF48008">
    <property type="entry name" value="GntR ligand-binding domain-like"/>
    <property type="match status" value="1"/>
</dbReference>
<dbReference type="Gene3D" id="1.20.120.530">
    <property type="entry name" value="GntR ligand-binding domain-like"/>
    <property type="match status" value="1"/>
</dbReference>
<dbReference type="InterPro" id="IPR008920">
    <property type="entry name" value="TF_FadR/GntR_C"/>
</dbReference>
<accession>A0A7W2L186</accession>
<dbReference type="InterPro" id="IPR011711">
    <property type="entry name" value="GntR_C"/>
</dbReference>
<name>A0A7W2L186_PSEPU</name>
<dbReference type="Proteomes" id="UP000553948">
    <property type="component" value="Unassembled WGS sequence"/>
</dbReference>
<gene>
    <name evidence="5" type="ORF">H4C47_12935</name>
</gene>
<reference evidence="5 6" key="1">
    <citation type="submission" date="2020-07" db="EMBL/GenBank/DDBJ databases">
        <title>Diversity of carbapenemase encoding genes among Pseudomonas putida group clinical isolates in a tertiary Brazilian hospital.</title>
        <authorList>
            <person name="Alberto-Lei F."/>
            <person name="Nodari C.S."/>
            <person name="Streling A.P."/>
            <person name="Paulino J.T."/>
            <person name="Bessa-Neto F.O."/>
            <person name="Cayo R."/>
            <person name="Gales A.C."/>
        </authorList>
    </citation>
    <scope>NUCLEOTIDE SEQUENCE [LARGE SCALE GENOMIC DNA]</scope>
    <source>
        <strain evidence="5 6">12464</strain>
    </source>
</reference>
<dbReference type="SMART" id="SM00895">
    <property type="entry name" value="FCD"/>
    <property type="match status" value="1"/>
</dbReference>
<dbReference type="CDD" id="cd07377">
    <property type="entry name" value="WHTH_GntR"/>
    <property type="match status" value="1"/>
</dbReference>
<evidence type="ECO:0000313" key="6">
    <source>
        <dbReference type="Proteomes" id="UP000553948"/>
    </source>
</evidence>
<dbReference type="PANTHER" id="PTHR43537">
    <property type="entry name" value="TRANSCRIPTIONAL REGULATOR, GNTR FAMILY"/>
    <property type="match status" value="1"/>
</dbReference>
<dbReference type="PRINTS" id="PR00035">
    <property type="entry name" value="HTHGNTR"/>
</dbReference>
<evidence type="ECO:0000259" key="4">
    <source>
        <dbReference type="PROSITE" id="PS50949"/>
    </source>
</evidence>
<evidence type="ECO:0000256" key="1">
    <source>
        <dbReference type="ARBA" id="ARBA00023015"/>
    </source>
</evidence>